<reference evidence="2" key="1">
    <citation type="journal article" date="2013" name="Genetics">
        <title>The draft genome and transcriptome of Panagrellus redivivus are shaped by the harsh demands of a free-living lifestyle.</title>
        <authorList>
            <person name="Srinivasan J."/>
            <person name="Dillman A.R."/>
            <person name="Macchietto M.G."/>
            <person name="Heikkinen L."/>
            <person name="Lakso M."/>
            <person name="Fracchia K.M."/>
            <person name="Antoshechkin I."/>
            <person name="Mortazavi A."/>
            <person name="Wong G."/>
            <person name="Sternberg P.W."/>
        </authorList>
    </citation>
    <scope>NUCLEOTIDE SEQUENCE [LARGE SCALE GENOMIC DNA]</scope>
    <source>
        <strain evidence="2">MT8872</strain>
    </source>
</reference>
<protein>
    <submittedName>
        <fullName evidence="3">BOWMAN_BIRK domain-containing protein</fullName>
    </submittedName>
</protein>
<dbReference type="GO" id="GO:0005615">
    <property type="term" value="C:extracellular space"/>
    <property type="evidence" value="ECO:0007669"/>
    <property type="project" value="TreeGrafter"/>
</dbReference>
<evidence type="ECO:0000313" key="2">
    <source>
        <dbReference type="Proteomes" id="UP000492821"/>
    </source>
</evidence>
<dbReference type="GO" id="GO:0045747">
    <property type="term" value="P:positive regulation of Notch signaling pathway"/>
    <property type="evidence" value="ECO:0007669"/>
    <property type="project" value="TreeGrafter"/>
</dbReference>
<evidence type="ECO:0000256" key="1">
    <source>
        <dbReference type="SAM" id="SignalP"/>
    </source>
</evidence>
<organism evidence="2 3">
    <name type="scientific">Panagrellus redivivus</name>
    <name type="common">Microworm</name>
    <dbReference type="NCBI Taxonomy" id="6233"/>
    <lineage>
        <taxon>Eukaryota</taxon>
        <taxon>Metazoa</taxon>
        <taxon>Ecdysozoa</taxon>
        <taxon>Nematoda</taxon>
        <taxon>Chromadorea</taxon>
        <taxon>Rhabditida</taxon>
        <taxon>Tylenchina</taxon>
        <taxon>Panagrolaimomorpha</taxon>
        <taxon>Panagrolaimoidea</taxon>
        <taxon>Panagrolaimidae</taxon>
        <taxon>Panagrellus</taxon>
    </lineage>
</organism>
<feature type="signal peptide" evidence="1">
    <location>
        <begin position="1"/>
        <end position="25"/>
    </location>
</feature>
<dbReference type="PANTHER" id="PTHR35015">
    <property type="entry name" value="PROTEIN CBR-OSM-7-RELATED"/>
    <property type="match status" value="1"/>
</dbReference>
<dbReference type="Proteomes" id="UP000492821">
    <property type="component" value="Unassembled WGS sequence"/>
</dbReference>
<keyword evidence="1" id="KW-0732">Signal</keyword>
<accession>A0A7E5A037</accession>
<dbReference type="GO" id="GO:0005112">
    <property type="term" value="F:Notch binding"/>
    <property type="evidence" value="ECO:0007669"/>
    <property type="project" value="TreeGrafter"/>
</dbReference>
<feature type="chain" id="PRO_5028987468" evidence="1">
    <location>
        <begin position="26"/>
        <end position="132"/>
    </location>
</feature>
<dbReference type="WBParaSite" id="Pan_g5713.t1">
    <property type="protein sequence ID" value="Pan_g5713.t1"/>
    <property type="gene ID" value="Pan_g5713"/>
</dbReference>
<sequence>MIPTDSSAMLASVVLLVVVPLLASARPAADLPLPAFENHPGDLTATPTRAPIAALPIAVIETCTPDCTAPHCTTECKCAFTHRNVTSKCSPPRDSATASLCQLWFETCPAYNQVNYNGASVNQGNRDAGGAG</sequence>
<dbReference type="PANTHER" id="PTHR35015:SF1">
    <property type="entry name" value="NOTCH LIGAND OSM-11"/>
    <property type="match status" value="1"/>
</dbReference>
<evidence type="ECO:0000313" key="3">
    <source>
        <dbReference type="WBParaSite" id="Pan_g5713.t1"/>
    </source>
</evidence>
<reference evidence="3" key="2">
    <citation type="submission" date="2020-10" db="UniProtKB">
        <authorList>
            <consortium name="WormBaseParasite"/>
        </authorList>
    </citation>
    <scope>IDENTIFICATION</scope>
</reference>
<dbReference type="AlphaFoldDB" id="A0A7E5A037"/>
<dbReference type="InterPro" id="IPR053124">
    <property type="entry name" value="Notch_signaling_modulators"/>
</dbReference>
<name>A0A7E5A037_PANRE</name>
<proteinExistence type="predicted"/>
<keyword evidence="2" id="KW-1185">Reference proteome</keyword>